<organism evidence="1 2">
    <name type="scientific">Actinokineospora iranica</name>
    <dbReference type="NCBI Taxonomy" id="1271860"/>
    <lineage>
        <taxon>Bacteria</taxon>
        <taxon>Bacillati</taxon>
        <taxon>Actinomycetota</taxon>
        <taxon>Actinomycetes</taxon>
        <taxon>Pseudonocardiales</taxon>
        <taxon>Pseudonocardiaceae</taxon>
        <taxon>Actinokineospora</taxon>
    </lineage>
</organism>
<dbReference type="RefSeq" id="WP_139191072.1">
    <property type="nucleotide sequence ID" value="NZ_FMZZ01000025.1"/>
</dbReference>
<reference evidence="2" key="1">
    <citation type="submission" date="2016-10" db="EMBL/GenBank/DDBJ databases">
        <authorList>
            <person name="Varghese N."/>
            <person name="Submissions S."/>
        </authorList>
    </citation>
    <scope>NUCLEOTIDE SEQUENCE [LARGE SCALE GENOMIC DNA]</scope>
    <source>
        <strain evidence="2">IBRC-M 10403</strain>
    </source>
</reference>
<evidence type="ECO:0000313" key="2">
    <source>
        <dbReference type="Proteomes" id="UP000199501"/>
    </source>
</evidence>
<name>A0A1G6Z3A2_9PSEU</name>
<evidence type="ECO:0000313" key="1">
    <source>
        <dbReference type="EMBL" id="SDD97244.1"/>
    </source>
</evidence>
<dbReference type="Gene3D" id="1.25.40.10">
    <property type="entry name" value="Tetratricopeptide repeat domain"/>
    <property type="match status" value="1"/>
</dbReference>
<evidence type="ECO:0008006" key="3">
    <source>
        <dbReference type="Google" id="ProtNLM"/>
    </source>
</evidence>
<proteinExistence type="predicted"/>
<dbReference type="AlphaFoldDB" id="A0A1G6Z3A2"/>
<dbReference type="OrthoDB" id="3630376at2"/>
<dbReference type="Proteomes" id="UP000199501">
    <property type="component" value="Unassembled WGS sequence"/>
</dbReference>
<accession>A0A1G6Z3A2</accession>
<dbReference type="InterPro" id="IPR011990">
    <property type="entry name" value="TPR-like_helical_dom_sf"/>
</dbReference>
<dbReference type="SUPFAM" id="SSF48452">
    <property type="entry name" value="TPR-like"/>
    <property type="match status" value="1"/>
</dbReference>
<keyword evidence="2" id="KW-1185">Reference proteome</keyword>
<protein>
    <recommendedName>
        <fullName evidence="3">Tetratricopeptide repeat-containing protein</fullName>
    </recommendedName>
</protein>
<gene>
    <name evidence="1" type="ORF">SAMN05216174_12541</name>
</gene>
<dbReference type="EMBL" id="FMZZ01000025">
    <property type="protein sequence ID" value="SDD97244.1"/>
    <property type="molecule type" value="Genomic_DNA"/>
</dbReference>
<sequence>MSGGWTRSRVVEVCSALGVRDVPVPVWAVAAITGLPEGEAVGLADPAGDRGQRRFLARLVSAAGVEVGREDDDAGALLEHRGLLLAGVRAGREHGLHALACELARRLWSSTAERSVLQDDSGWRRDLASTGEAAALAWENAVALAGLVERSAAVATGVDDLDTAQRQWVRAVALWRACRDEARMVAAMESLIDLYVRWGRLHRALDVAFEMLGEHRGRARDLDVARTLARLGELMARGGRTASAIDYLGQAEQAYTRLAPPRPVEHARVLVRLGRARWVDGAAAGARRDFHRALALAVDADDEFAERVRVLLRADGDLPDED</sequence>